<dbReference type="Gene3D" id="1.10.260.40">
    <property type="entry name" value="lambda repressor-like DNA-binding domains"/>
    <property type="match status" value="1"/>
</dbReference>
<evidence type="ECO:0000313" key="2">
    <source>
        <dbReference type="EMBL" id="KEZ53703.1"/>
    </source>
</evidence>
<dbReference type="InterPro" id="IPR001387">
    <property type="entry name" value="Cro/C1-type_HTH"/>
</dbReference>
<reference evidence="2 3" key="1">
    <citation type="journal article" date="2005" name="Int. J. Syst. Evol. Microbiol.">
        <title>Bacillus cibi sp. nov., isolated from jeotgal, a traditional Korean fermented seafood.</title>
        <authorList>
            <person name="Yoon J.H."/>
            <person name="Lee C.H."/>
            <person name="Oh T.K."/>
        </authorList>
    </citation>
    <scope>NUCLEOTIDE SEQUENCE [LARGE SCALE GENOMIC DNA]</scope>
    <source>
        <strain evidence="2 3">DSM 16189</strain>
    </source>
</reference>
<dbReference type="GO" id="GO:0003677">
    <property type="term" value="F:DNA binding"/>
    <property type="evidence" value="ECO:0007669"/>
    <property type="project" value="InterPro"/>
</dbReference>
<dbReference type="RefSeq" id="WP_029565310.1">
    <property type="nucleotide sequence ID" value="NZ_JNVC02000001.1"/>
</dbReference>
<sequence>MIKGSKLRKLREELGIPIGYLAHSLDISITTLIAIERGKKQLTRDQIYKICGIFNMTIAELIARK</sequence>
<dbReference type="InterPro" id="IPR010982">
    <property type="entry name" value="Lambda_DNA-bd_dom_sf"/>
</dbReference>
<dbReference type="SUPFAM" id="SSF47413">
    <property type="entry name" value="lambda repressor-like DNA-binding domains"/>
    <property type="match status" value="1"/>
</dbReference>
<name>A0A084H291_METID</name>
<organism evidence="2 3">
    <name type="scientific">Metabacillus indicus</name>
    <name type="common">Bacillus indicus</name>
    <dbReference type="NCBI Taxonomy" id="246786"/>
    <lineage>
        <taxon>Bacteria</taxon>
        <taxon>Bacillati</taxon>
        <taxon>Bacillota</taxon>
        <taxon>Bacilli</taxon>
        <taxon>Bacillales</taxon>
        <taxon>Bacillaceae</taxon>
        <taxon>Metabacillus</taxon>
    </lineage>
</organism>
<dbReference type="EMBL" id="JNVC02000001">
    <property type="protein sequence ID" value="KEZ53703.1"/>
    <property type="molecule type" value="Genomic_DNA"/>
</dbReference>
<evidence type="ECO:0000259" key="1">
    <source>
        <dbReference type="PROSITE" id="PS50943"/>
    </source>
</evidence>
<dbReference type="SMART" id="SM00530">
    <property type="entry name" value="HTH_XRE"/>
    <property type="match status" value="1"/>
</dbReference>
<dbReference type="Proteomes" id="UP000028549">
    <property type="component" value="Unassembled WGS sequence"/>
</dbReference>
<protein>
    <recommendedName>
        <fullName evidence="1">HTH cro/C1-type domain-containing protein</fullName>
    </recommendedName>
</protein>
<evidence type="ECO:0000313" key="3">
    <source>
        <dbReference type="Proteomes" id="UP000028549"/>
    </source>
</evidence>
<comment type="caution">
    <text evidence="2">The sequence shown here is derived from an EMBL/GenBank/DDBJ whole genome shotgun (WGS) entry which is preliminary data.</text>
</comment>
<dbReference type="Pfam" id="PF01381">
    <property type="entry name" value="HTH_3"/>
    <property type="match status" value="1"/>
</dbReference>
<keyword evidence="3" id="KW-1185">Reference proteome</keyword>
<dbReference type="CDD" id="cd00093">
    <property type="entry name" value="HTH_XRE"/>
    <property type="match status" value="1"/>
</dbReference>
<gene>
    <name evidence="2" type="ORF">GS18_0201645</name>
</gene>
<dbReference type="AlphaFoldDB" id="A0A084H291"/>
<proteinExistence type="predicted"/>
<dbReference type="PROSITE" id="PS50943">
    <property type="entry name" value="HTH_CROC1"/>
    <property type="match status" value="1"/>
</dbReference>
<dbReference type="OrthoDB" id="9812495at2"/>
<accession>A0A084H291</accession>
<feature type="domain" description="HTH cro/C1-type" evidence="1">
    <location>
        <begin position="7"/>
        <end position="61"/>
    </location>
</feature>